<keyword evidence="1" id="KW-0472">Membrane</keyword>
<proteinExistence type="predicted"/>
<protein>
    <submittedName>
        <fullName evidence="3">Envelope glycoprotein I</fullName>
    </submittedName>
</protein>
<feature type="transmembrane region" description="Helical" evidence="1">
    <location>
        <begin position="386"/>
        <end position="410"/>
    </location>
</feature>
<keyword evidence="1" id="KW-0812">Transmembrane</keyword>
<dbReference type="AlphaFoldDB" id="A0A7E4VMA1"/>
<evidence type="ECO:0000256" key="1">
    <source>
        <dbReference type="SAM" id="Phobius"/>
    </source>
</evidence>
<keyword evidence="2" id="KW-1185">Reference proteome</keyword>
<dbReference type="WBParaSite" id="Pan_g22673.t1">
    <property type="protein sequence ID" value="Pan_g22673.t1"/>
    <property type="gene ID" value="Pan_g22673"/>
</dbReference>
<name>A0A7E4VMA1_PANRE</name>
<keyword evidence="1" id="KW-1133">Transmembrane helix</keyword>
<feature type="transmembrane region" description="Helical" evidence="1">
    <location>
        <begin position="229"/>
        <end position="247"/>
    </location>
</feature>
<organism evidence="2 3">
    <name type="scientific">Panagrellus redivivus</name>
    <name type="common">Microworm</name>
    <dbReference type="NCBI Taxonomy" id="6233"/>
    <lineage>
        <taxon>Eukaryota</taxon>
        <taxon>Metazoa</taxon>
        <taxon>Ecdysozoa</taxon>
        <taxon>Nematoda</taxon>
        <taxon>Chromadorea</taxon>
        <taxon>Rhabditida</taxon>
        <taxon>Tylenchina</taxon>
        <taxon>Panagrolaimomorpha</taxon>
        <taxon>Panagrolaimoidea</taxon>
        <taxon>Panagrolaimidae</taxon>
        <taxon>Panagrellus</taxon>
    </lineage>
</organism>
<reference evidence="3" key="2">
    <citation type="submission" date="2020-10" db="UniProtKB">
        <authorList>
            <consortium name="WormBaseParasite"/>
        </authorList>
    </citation>
    <scope>IDENTIFICATION</scope>
</reference>
<evidence type="ECO:0000313" key="2">
    <source>
        <dbReference type="Proteomes" id="UP000492821"/>
    </source>
</evidence>
<reference evidence="2" key="1">
    <citation type="journal article" date="2013" name="Genetics">
        <title>The draft genome and transcriptome of Panagrellus redivivus are shaped by the harsh demands of a free-living lifestyle.</title>
        <authorList>
            <person name="Srinivasan J."/>
            <person name="Dillman A.R."/>
            <person name="Macchietto M.G."/>
            <person name="Heikkinen L."/>
            <person name="Lakso M."/>
            <person name="Fracchia K.M."/>
            <person name="Antoshechkin I."/>
            <person name="Mortazavi A."/>
            <person name="Wong G."/>
            <person name="Sternberg P.W."/>
        </authorList>
    </citation>
    <scope>NUCLEOTIDE SEQUENCE [LARGE SCALE GENOMIC DNA]</scope>
    <source>
        <strain evidence="2">MT8872</strain>
    </source>
</reference>
<accession>A0A7E4VMA1</accession>
<evidence type="ECO:0000313" key="3">
    <source>
        <dbReference type="WBParaSite" id="Pan_g22673.t1"/>
    </source>
</evidence>
<dbReference type="Proteomes" id="UP000492821">
    <property type="component" value="Unassembled WGS sequence"/>
</dbReference>
<sequence>MTRRGTIVDGTSSRIRGWVLFGDDGSVTIKAVQFPPGCYAHLVNAEKVIPTTTTVPQSTITTTEMVARASNTVYYVIGGLTLLFVLRVGFGEEVTFTFTGPQLLIEIDNDHKSQGEMFVMCFKSYPNSQARRCPVGYASLYYETSRMGITYRYFINRHNGQLRDTSLTEVFGKILFGDDGSVTLLVYKLPSVCTLRLVNAQKVVPTTTATTTKKIITTTAKIKEISYKTVFFVTGGLALLFILWLAAGDEVTITFTGPELHIELFNHESHAEYFVICFKSVPNNYGRRCPIGYASLYYMTTSAATKYRYHISRQGQLSDTRYTEVRGKVVFGEGGSITLLAYKLPSKCTLRLVNAQKFVPTTTTTTTTEKITTTTVVIKETSYGTVYFVIGGLALLLILIVAVGLSWILCLQKTNATPLH</sequence>